<keyword evidence="5" id="KW-1185">Reference proteome</keyword>
<dbReference type="InterPro" id="IPR027417">
    <property type="entry name" value="P-loop_NTPase"/>
</dbReference>
<evidence type="ECO:0000256" key="1">
    <source>
        <dbReference type="ARBA" id="ARBA00005771"/>
    </source>
</evidence>
<dbReference type="EMBL" id="GL832981">
    <property type="protein sequence ID" value="EGD78102.1"/>
    <property type="molecule type" value="Genomic_DNA"/>
</dbReference>
<dbReference type="OMA" id="EFPILEC"/>
<reference evidence="4" key="1">
    <citation type="submission" date="2009-08" db="EMBL/GenBank/DDBJ databases">
        <title>Annotation of Salpingoeca rosetta.</title>
        <authorList>
            <consortium name="The Broad Institute Genome Sequencing Platform"/>
            <person name="Russ C."/>
            <person name="Cuomo C."/>
            <person name="Burger G."/>
            <person name="Gray M.W."/>
            <person name="Holland P.W.H."/>
            <person name="King N."/>
            <person name="Lang F.B.F."/>
            <person name="Roger A.J."/>
            <person name="Ruiz-Trillo I."/>
            <person name="Young S.K."/>
            <person name="Zeng Q."/>
            <person name="Gargeya S."/>
            <person name="Alvarado L."/>
            <person name="Berlin A."/>
            <person name="Chapman S.B."/>
            <person name="Chen Z."/>
            <person name="Freedman E."/>
            <person name="Gellesch M."/>
            <person name="Goldberg J."/>
            <person name="Griggs A."/>
            <person name="Gujja S."/>
            <person name="Heilman E."/>
            <person name="Heiman D."/>
            <person name="Howarth C."/>
            <person name="Mehta T."/>
            <person name="Neiman D."/>
            <person name="Pearson M."/>
            <person name="Roberts A."/>
            <person name="Saif S."/>
            <person name="Shea T."/>
            <person name="Shenoy N."/>
            <person name="Sisk P."/>
            <person name="Stolte C."/>
            <person name="Sykes S."/>
            <person name="White J."/>
            <person name="Yandava C."/>
            <person name="Haas B."/>
            <person name="Nusbaum C."/>
            <person name="Birren B."/>
        </authorList>
    </citation>
    <scope>NUCLEOTIDE SEQUENCE [LARGE SCALE GENOMIC DNA]</scope>
    <source>
        <strain evidence="4">ATCC 50818</strain>
    </source>
</reference>
<dbReference type="GeneID" id="16070332"/>
<keyword evidence="2" id="KW-0808">Transferase</keyword>
<dbReference type="OrthoDB" id="205623at2759"/>
<evidence type="ECO:0000256" key="2">
    <source>
        <dbReference type="ARBA" id="ARBA00022679"/>
    </source>
</evidence>
<evidence type="ECO:0000313" key="4">
    <source>
        <dbReference type="EMBL" id="EGD78102.1"/>
    </source>
</evidence>
<organism evidence="5">
    <name type="scientific">Salpingoeca rosetta (strain ATCC 50818 / BSB-021)</name>
    <dbReference type="NCBI Taxonomy" id="946362"/>
    <lineage>
        <taxon>Eukaryota</taxon>
        <taxon>Choanoflagellata</taxon>
        <taxon>Craspedida</taxon>
        <taxon>Salpingoecidae</taxon>
        <taxon>Salpingoeca</taxon>
    </lineage>
</organism>
<dbReference type="Pfam" id="PF00685">
    <property type="entry name" value="Sulfotransfer_1"/>
    <property type="match status" value="1"/>
</dbReference>
<comment type="similarity">
    <text evidence="1">Belongs to the sulfotransferase 1 family.</text>
</comment>
<gene>
    <name evidence="4" type="ORF">PTSG_08980</name>
</gene>
<accession>F2ULV3</accession>
<dbReference type="Proteomes" id="UP000007799">
    <property type="component" value="Unassembled WGS sequence"/>
</dbReference>
<dbReference type="PANTHER" id="PTHR11783">
    <property type="entry name" value="SULFOTRANSFERASE SULT"/>
    <property type="match status" value="1"/>
</dbReference>
<dbReference type="KEGG" id="sre:PTSG_08980"/>
<dbReference type="InterPro" id="IPR000863">
    <property type="entry name" value="Sulfotransferase_dom"/>
</dbReference>
<evidence type="ECO:0000259" key="3">
    <source>
        <dbReference type="Pfam" id="PF00685"/>
    </source>
</evidence>
<evidence type="ECO:0000313" key="5">
    <source>
        <dbReference type="Proteomes" id="UP000007799"/>
    </source>
</evidence>
<protein>
    <recommendedName>
        <fullName evidence="3">Sulfotransferase domain-containing protein</fullName>
    </recommendedName>
</protein>
<dbReference type="eggNOG" id="KOG1584">
    <property type="taxonomic scope" value="Eukaryota"/>
</dbReference>
<dbReference type="RefSeq" id="XP_004989778.1">
    <property type="nucleotide sequence ID" value="XM_004989721.1"/>
</dbReference>
<dbReference type="FunCoup" id="F2ULV3">
    <property type="interactions" value="745"/>
</dbReference>
<dbReference type="AlphaFoldDB" id="F2ULV3"/>
<dbReference type="InParanoid" id="F2ULV3"/>
<dbReference type="SUPFAM" id="SSF52540">
    <property type="entry name" value="P-loop containing nucleoside triphosphate hydrolases"/>
    <property type="match status" value="1"/>
</dbReference>
<sequence>MSMMDGGVLYPSFITQKGVNELKDADIVTEDDLFILTFPKCGTTVTQQIVHLLNHEGEQPDHHMMAGVPWLEASYCNGTYTLEGLKERKLRCFKSHASPHLFPGDWRKPKMIFVTRNPKDTMVSMYHHMKNKKTWSFAGSWDDFFYNKIMQNTIESNNFFDWHLPWWERYKSGQVPRALWLHYEDIIADMPGSVRKIADFMGKDVSDETVAEVARMSTLDSMKKNPLADCKWITASEHATEQGDAQHLRRGGKGNWKDVFTVRQNEIFTRYCDERLKGTGLTYDYGE</sequence>
<name>F2ULV3_SALR5</name>
<dbReference type="Gene3D" id="3.40.50.300">
    <property type="entry name" value="P-loop containing nucleotide triphosphate hydrolases"/>
    <property type="match status" value="1"/>
</dbReference>
<dbReference type="GO" id="GO:0008146">
    <property type="term" value="F:sulfotransferase activity"/>
    <property type="evidence" value="ECO:0007669"/>
    <property type="project" value="InterPro"/>
</dbReference>
<proteinExistence type="inferred from homology"/>
<feature type="domain" description="Sulfotransferase" evidence="3">
    <location>
        <begin position="31"/>
        <end position="280"/>
    </location>
</feature>